<dbReference type="GO" id="GO:0009228">
    <property type="term" value="P:thiamine biosynthetic process"/>
    <property type="evidence" value="ECO:0007669"/>
    <property type="project" value="UniProtKB-KW"/>
</dbReference>
<feature type="binding site" evidence="17">
    <location>
        <position position="118"/>
    </location>
    <ligand>
        <name>8-oxo-dGTP</name>
        <dbReference type="ChEBI" id="CHEBI:77896"/>
    </ligand>
</feature>
<dbReference type="GO" id="GO:0044716">
    <property type="term" value="F:8-oxo-GDP phosphatase activity"/>
    <property type="evidence" value="ECO:0007669"/>
    <property type="project" value="TreeGrafter"/>
</dbReference>
<reference evidence="21" key="1">
    <citation type="submission" date="2016-10" db="EMBL/GenBank/DDBJ databases">
        <authorList>
            <person name="Varghese N."/>
            <person name="Submissions S."/>
        </authorList>
    </citation>
    <scope>NUCLEOTIDE SEQUENCE [LARGE SCALE GENOMIC DNA]</scope>
    <source>
        <strain evidence="21">CGMCC 1.10971</strain>
    </source>
</reference>
<feature type="binding site" evidence="17">
    <location>
        <begin position="33"/>
        <end position="36"/>
    </location>
    <ligand>
        <name>8-oxo-dGTP</name>
        <dbReference type="ChEBI" id="CHEBI:77896"/>
    </ligand>
</feature>
<dbReference type="RefSeq" id="WP_090728751.1">
    <property type="nucleotide sequence ID" value="NZ_FOOU01000010.1"/>
</dbReference>
<dbReference type="EC" id="3.6.1.55" evidence="12"/>
<dbReference type="Proteomes" id="UP000198623">
    <property type="component" value="Unassembled WGS sequence"/>
</dbReference>
<comment type="catalytic activity">
    <reaction evidence="10">
        <text>8-oxo-dGTP + H2O = 8-oxo-dGMP + diphosphate + H(+)</text>
        <dbReference type="Rhea" id="RHEA:31575"/>
        <dbReference type="ChEBI" id="CHEBI:15377"/>
        <dbReference type="ChEBI" id="CHEBI:15378"/>
        <dbReference type="ChEBI" id="CHEBI:33019"/>
        <dbReference type="ChEBI" id="CHEBI:63224"/>
        <dbReference type="ChEBI" id="CHEBI:77896"/>
        <dbReference type="EC" id="3.6.1.55"/>
    </reaction>
</comment>
<dbReference type="InterPro" id="IPR047127">
    <property type="entry name" value="MutT-like"/>
</dbReference>
<sequence>MIIHVAAAVIEDGLGNIFLAKRPDDKHQGGLWEFPGGKVESGESPTTALIRELDEEVGIQVTESHPLIQVPYHYADKSVFLDVFRVTAFTGTAWGKEGQEACWVPVNELDSYSFPAANKPILNAVLLPEKVLITPACESLSECLEGIKVAMGKHDLTWVMLRQKQLSDEDYCHWAVAISADIKAAIKDHVSKSALLTLNCSVELANRLNADGLHLTSARLMSLTCREEFTGRFLGASCHSLEELNQAAALKCDYVTLSPVNATGSHPETPAIGWLETEKLISETALPVLLLGGMHADDLSRAFNIGAHGIAAINAWWT</sequence>
<evidence type="ECO:0000256" key="11">
    <source>
        <dbReference type="ARBA" id="ARBA00036904"/>
    </source>
</evidence>
<evidence type="ECO:0000256" key="2">
    <source>
        <dbReference type="ARBA" id="ARBA00005582"/>
    </source>
</evidence>
<keyword evidence="3" id="KW-0515">Mutator protein</keyword>
<evidence type="ECO:0000256" key="5">
    <source>
        <dbReference type="ARBA" id="ARBA00022723"/>
    </source>
</evidence>
<keyword evidence="5 18" id="KW-0479">Metal-binding</keyword>
<comment type="cofactor">
    <cofactor evidence="1 18">
        <name>Mg(2+)</name>
        <dbReference type="ChEBI" id="CHEBI:18420"/>
    </cofactor>
</comment>
<evidence type="ECO:0000256" key="6">
    <source>
        <dbReference type="ARBA" id="ARBA00022763"/>
    </source>
</evidence>
<dbReference type="InterPro" id="IPR000086">
    <property type="entry name" value="NUDIX_hydrolase_dom"/>
</dbReference>
<dbReference type="Gene3D" id="3.90.79.10">
    <property type="entry name" value="Nucleoside Triphosphate Pyrophosphohydrolase"/>
    <property type="match status" value="1"/>
</dbReference>
<feature type="binding site" evidence="18">
    <location>
        <position position="36"/>
    </location>
    <ligand>
        <name>Mg(2+)</name>
        <dbReference type="ChEBI" id="CHEBI:18420"/>
    </ligand>
</feature>
<proteinExistence type="inferred from homology"/>
<evidence type="ECO:0000256" key="18">
    <source>
        <dbReference type="PIRSR" id="PIRSR603561-2"/>
    </source>
</evidence>
<dbReference type="CDD" id="cd00564">
    <property type="entry name" value="TMP_TenI"/>
    <property type="match status" value="1"/>
</dbReference>
<dbReference type="InterPro" id="IPR003561">
    <property type="entry name" value="Mutator_MutT"/>
</dbReference>
<keyword evidence="6" id="KW-0227">DNA damage</keyword>
<dbReference type="GO" id="GO:0035539">
    <property type="term" value="F:8-oxo-7,8-dihydrodeoxyguanosine triphosphate pyrophosphatase activity"/>
    <property type="evidence" value="ECO:0007669"/>
    <property type="project" value="UniProtKB-EC"/>
</dbReference>
<dbReference type="InterPro" id="IPR020476">
    <property type="entry name" value="Nudix_hydrolase"/>
</dbReference>
<dbReference type="AlphaFoldDB" id="A0A1I2TGH3"/>
<dbReference type="GO" id="GO:0044715">
    <property type="term" value="F:8-oxo-dGDP phosphatase activity"/>
    <property type="evidence" value="ECO:0007669"/>
    <property type="project" value="TreeGrafter"/>
</dbReference>
<name>A0A1I2TGH3_9GAMM</name>
<evidence type="ECO:0000256" key="15">
    <source>
        <dbReference type="ARBA" id="ARBA00041979"/>
    </source>
</evidence>
<dbReference type="InterPro" id="IPR015797">
    <property type="entry name" value="NUDIX_hydrolase-like_dom_sf"/>
</dbReference>
<dbReference type="SUPFAM" id="SSF55811">
    <property type="entry name" value="Nudix"/>
    <property type="match status" value="1"/>
</dbReference>
<keyword evidence="4" id="KW-0235">DNA replication</keyword>
<dbReference type="PROSITE" id="PS51462">
    <property type="entry name" value="NUDIX"/>
    <property type="match status" value="1"/>
</dbReference>
<dbReference type="PANTHER" id="PTHR47707">
    <property type="entry name" value="8-OXO-DGTP DIPHOSPHATASE"/>
    <property type="match status" value="1"/>
</dbReference>
<dbReference type="PROSITE" id="PS00893">
    <property type="entry name" value="NUDIX_BOX"/>
    <property type="match status" value="1"/>
</dbReference>
<dbReference type="GO" id="GO:0008413">
    <property type="term" value="F:8-oxo-7,8-dihydroguanosine triphosphate pyrophosphatase activity"/>
    <property type="evidence" value="ECO:0007669"/>
    <property type="project" value="InterPro"/>
</dbReference>
<evidence type="ECO:0000313" key="20">
    <source>
        <dbReference type="EMBL" id="SFG63998.1"/>
    </source>
</evidence>
<dbReference type="PANTHER" id="PTHR47707:SF1">
    <property type="entry name" value="NUDIX HYDROLASE FAMILY PROTEIN"/>
    <property type="match status" value="1"/>
</dbReference>
<protein>
    <recommendedName>
        <fullName evidence="13">8-oxo-dGTP diphosphatase</fullName>
        <ecNumber evidence="12">3.6.1.55</ecNumber>
    </recommendedName>
    <alternativeName>
        <fullName evidence="16">7,8-dihydro-8-oxoguanine-triphosphatase</fullName>
    </alternativeName>
    <alternativeName>
        <fullName evidence="15">Mutator protein MutT</fullName>
    </alternativeName>
    <alternativeName>
        <fullName evidence="14">dGTP pyrophosphohydrolase</fullName>
    </alternativeName>
</protein>
<feature type="binding site" evidence="18">
    <location>
        <position position="56"/>
    </location>
    <ligand>
        <name>Mg(2+)</name>
        <dbReference type="ChEBI" id="CHEBI:18420"/>
    </ligand>
</feature>
<dbReference type="GO" id="GO:0046872">
    <property type="term" value="F:metal ion binding"/>
    <property type="evidence" value="ECO:0007669"/>
    <property type="project" value="UniProtKB-KW"/>
</dbReference>
<dbReference type="Pfam" id="PF02581">
    <property type="entry name" value="TMP-TENI"/>
    <property type="match status" value="1"/>
</dbReference>
<evidence type="ECO:0000256" key="9">
    <source>
        <dbReference type="ARBA" id="ARBA00023204"/>
    </source>
</evidence>
<keyword evidence="8 18" id="KW-0460">Magnesium</keyword>
<keyword evidence="9" id="KW-0234">DNA repair</keyword>
<feature type="domain" description="Nudix hydrolase" evidence="19">
    <location>
        <begin position="1"/>
        <end position="129"/>
    </location>
</feature>
<dbReference type="FunFam" id="3.90.79.10:FF:000014">
    <property type="entry name" value="8-oxo-dGTP diphosphatase MutT"/>
    <property type="match status" value="1"/>
</dbReference>
<dbReference type="EMBL" id="FOOU01000010">
    <property type="protein sequence ID" value="SFG63998.1"/>
    <property type="molecule type" value="Genomic_DNA"/>
</dbReference>
<feature type="binding site" evidence="17">
    <location>
        <position position="27"/>
    </location>
    <ligand>
        <name>8-oxo-dGTP</name>
        <dbReference type="ChEBI" id="CHEBI:77896"/>
    </ligand>
</feature>
<dbReference type="InterPro" id="IPR036206">
    <property type="entry name" value="ThiamineP_synth_sf"/>
</dbReference>
<dbReference type="STRING" id="1045558.SAMN05216175_11039"/>
<dbReference type="Gene3D" id="3.20.20.70">
    <property type="entry name" value="Aldolase class I"/>
    <property type="match status" value="1"/>
</dbReference>
<evidence type="ECO:0000256" key="16">
    <source>
        <dbReference type="ARBA" id="ARBA00042798"/>
    </source>
</evidence>
<dbReference type="NCBIfam" id="TIGR00586">
    <property type="entry name" value="mutt"/>
    <property type="match status" value="1"/>
</dbReference>
<evidence type="ECO:0000256" key="4">
    <source>
        <dbReference type="ARBA" id="ARBA00022705"/>
    </source>
</evidence>
<evidence type="ECO:0000256" key="12">
    <source>
        <dbReference type="ARBA" id="ARBA00038905"/>
    </source>
</evidence>
<dbReference type="InterPro" id="IPR022998">
    <property type="entry name" value="ThiamineP_synth_TenI"/>
</dbReference>
<dbReference type="PRINTS" id="PR00502">
    <property type="entry name" value="NUDIXFAMILY"/>
</dbReference>
<feature type="binding site" evidence="17">
    <location>
        <position position="22"/>
    </location>
    <ligand>
        <name>8-oxo-dGTP</name>
        <dbReference type="ChEBI" id="CHEBI:77896"/>
    </ligand>
</feature>
<organism evidence="20 21">
    <name type="scientific">Neptunomonas qingdaonensis</name>
    <dbReference type="NCBI Taxonomy" id="1045558"/>
    <lineage>
        <taxon>Bacteria</taxon>
        <taxon>Pseudomonadati</taxon>
        <taxon>Pseudomonadota</taxon>
        <taxon>Gammaproteobacteria</taxon>
        <taxon>Oceanospirillales</taxon>
        <taxon>Oceanospirillaceae</taxon>
        <taxon>Neptunomonas</taxon>
    </lineage>
</organism>
<dbReference type="SUPFAM" id="SSF51391">
    <property type="entry name" value="Thiamin phosphate synthase"/>
    <property type="match status" value="1"/>
</dbReference>
<evidence type="ECO:0000256" key="10">
    <source>
        <dbReference type="ARBA" id="ARBA00035861"/>
    </source>
</evidence>
<evidence type="ECO:0000256" key="17">
    <source>
        <dbReference type="PIRSR" id="PIRSR603561-1"/>
    </source>
</evidence>
<dbReference type="GO" id="GO:0006260">
    <property type="term" value="P:DNA replication"/>
    <property type="evidence" value="ECO:0007669"/>
    <property type="project" value="UniProtKB-KW"/>
</dbReference>
<keyword evidence="7" id="KW-0378">Hydrolase</keyword>
<dbReference type="Pfam" id="PF14815">
    <property type="entry name" value="NUDIX_4"/>
    <property type="match status" value="1"/>
</dbReference>
<dbReference type="CDD" id="cd03425">
    <property type="entry name" value="NUDIX_MutT_NudA_like"/>
    <property type="match status" value="1"/>
</dbReference>
<evidence type="ECO:0000256" key="7">
    <source>
        <dbReference type="ARBA" id="ARBA00022801"/>
    </source>
</evidence>
<dbReference type="InterPro" id="IPR029119">
    <property type="entry name" value="MutY_C"/>
</dbReference>
<gene>
    <name evidence="20" type="ORF">SAMN05216175_11039</name>
</gene>
<dbReference type="NCBIfam" id="NF006530">
    <property type="entry name" value="PRK08999.1"/>
    <property type="match status" value="1"/>
</dbReference>
<evidence type="ECO:0000256" key="1">
    <source>
        <dbReference type="ARBA" id="ARBA00001946"/>
    </source>
</evidence>
<evidence type="ECO:0000259" key="19">
    <source>
        <dbReference type="PROSITE" id="PS51462"/>
    </source>
</evidence>
<keyword evidence="21" id="KW-1185">Reference proteome</keyword>
<evidence type="ECO:0000256" key="8">
    <source>
        <dbReference type="ARBA" id="ARBA00022842"/>
    </source>
</evidence>
<dbReference type="OrthoDB" id="9810648at2"/>
<accession>A0A1I2TGH3</accession>
<dbReference type="GO" id="GO:0006281">
    <property type="term" value="P:DNA repair"/>
    <property type="evidence" value="ECO:0007669"/>
    <property type="project" value="UniProtKB-KW"/>
</dbReference>
<evidence type="ECO:0000313" key="21">
    <source>
        <dbReference type="Proteomes" id="UP000198623"/>
    </source>
</evidence>
<evidence type="ECO:0000256" key="14">
    <source>
        <dbReference type="ARBA" id="ARBA00041592"/>
    </source>
</evidence>
<comment type="similarity">
    <text evidence="2">Belongs to the Nudix hydrolase family.</text>
</comment>
<dbReference type="InterPro" id="IPR013785">
    <property type="entry name" value="Aldolase_TIM"/>
</dbReference>
<evidence type="ECO:0000256" key="13">
    <source>
        <dbReference type="ARBA" id="ARBA00040794"/>
    </source>
</evidence>
<comment type="catalytic activity">
    <reaction evidence="11">
        <text>8-oxo-GTP + H2O = 8-oxo-GMP + diphosphate + H(+)</text>
        <dbReference type="Rhea" id="RHEA:67616"/>
        <dbReference type="ChEBI" id="CHEBI:15377"/>
        <dbReference type="ChEBI" id="CHEBI:15378"/>
        <dbReference type="ChEBI" id="CHEBI:33019"/>
        <dbReference type="ChEBI" id="CHEBI:143553"/>
        <dbReference type="ChEBI" id="CHEBI:145694"/>
    </reaction>
</comment>
<dbReference type="InterPro" id="IPR020084">
    <property type="entry name" value="NUDIX_hydrolase_CS"/>
</dbReference>
<evidence type="ECO:0000256" key="3">
    <source>
        <dbReference type="ARBA" id="ARBA00022457"/>
    </source>
</evidence>